<dbReference type="OrthoDB" id="6375174at2759"/>
<keyword evidence="1" id="KW-0812">Transmembrane</keyword>
<feature type="transmembrane region" description="Helical" evidence="1">
    <location>
        <begin position="217"/>
        <end position="237"/>
    </location>
</feature>
<keyword evidence="1" id="KW-0472">Membrane</keyword>
<dbReference type="InterPro" id="IPR004861">
    <property type="entry name" value="Siw14-like"/>
</dbReference>
<dbReference type="GO" id="GO:0052840">
    <property type="term" value="F:inositol diphosphate tetrakisphosphate diphosphatase activity"/>
    <property type="evidence" value="ECO:0007669"/>
    <property type="project" value="TreeGrafter"/>
</dbReference>
<evidence type="ECO:0000313" key="3">
    <source>
        <dbReference type="Proteomes" id="UP000838763"/>
    </source>
</evidence>
<dbReference type="InterPro" id="IPR016130">
    <property type="entry name" value="Tyr_Pase_AS"/>
</dbReference>
<gene>
    <name evidence="2" type="ORF">PPNO1_LOCUS6805</name>
</gene>
<dbReference type="AlphaFoldDB" id="A0A9P1H716"/>
<dbReference type="EMBL" id="CALLCH030000016">
    <property type="protein sequence ID" value="CAI4217187.1"/>
    <property type="molecule type" value="Genomic_DNA"/>
</dbReference>
<evidence type="ECO:0000256" key="1">
    <source>
        <dbReference type="SAM" id="Phobius"/>
    </source>
</evidence>
<keyword evidence="3" id="KW-1185">Reference proteome</keyword>
<comment type="caution">
    <text evidence="2">The sequence shown here is derived from an EMBL/GenBank/DDBJ whole genome shotgun (WGS) entry which is preliminary data.</text>
</comment>
<dbReference type="Gene3D" id="3.90.190.10">
    <property type="entry name" value="Protein tyrosine phosphatase superfamily"/>
    <property type="match status" value="1"/>
</dbReference>
<dbReference type="Pfam" id="PF03162">
    <property type="entry name" value="Y_phosphatase2"/>
    <property type="match status" value="1"/>
</dbReference>
<dbReference type="GO" id="GO:0005737">
    <property type="term" value="C:cytoplasm"/>
    <property type="evidence" value="ECO:0007669"/>
    <property type="project" value="TreeGrafter"/>
</dbReference>
<dbReference type="Proteomes" id="UP000838763">
    <property type="component" value="Unassembled WGS sequence"/>
</dbReference>
<dbReference type="PANTHER" id="PTHR31126">
    <property type="entry name" value="TYROSINE-PROTEIN PHOSPHATASE"/>
    <property type="match status" value="1"/>
</dbReference>
<accession>A0A9P1H716</accession>
<organism evidence="2 3">
    <name type="scientific">Parascedosporium putredinis</name>
    <dbReference type="NCBI Taxonomy" id="1442378"/>
    <lineage>
        <taxon>Eukaryota</taxon>
        <taxon>Fungi</taxon>
        <taxon>Dikarya</taxon>
        <taxon>Ascomycota</taxon>
        <taxon>Pezizomycotina</taxon>
        <taxon>Sordariomycetes</taxon>
        <taxon>Hypocreomycetidae</taxon>
        <taxon>Microascales</taxon>
        <taxon>Microascaceae</taxon>
        <taxon>Parascedosporium</taxon>
    </lineage>
</organism>
<sequence length="246" mass="27540">MDSLTEPQLVDFHTIKQTATTQPSTHILQLDGQVVYNEVAVSLEESDGQKSVDNSTAPSQSESVTPVSVLDGRLANFGVVTPGIYRSAWPTVDTYDFVKSLNLKTVVTLVRRDVEDEAYAALLQVNGIKHHTILRLVLDKSNHPVLIHCNHGRHRTGCAVGAIRKVYGWDTTTVVSEYQSFAYPKPRESDISYVTSIEPSLFFQEPSTISTLPRREAFLRTLFFTFIGALIWLSTGFKFDNNRPHQ</sequence>
<dbReference type="PROSITE" id="PS00383">
    <property type="entry name" value="TYR_PHOSPHATASE_1"/>
    <property type="match status" value="1"/>
</dbReference>
<evidence type="ECO:0008006" key="4">
    <source>
        <dbReference type="Google" id="ProtNLM"/>
    </source>
</evidence>
<dbReference type="SUPFAM" id="SSF52799">
    <property type="entry name" value="(Phosphotyrosine protein) phosphatases II"/>
    <property type="match status" value="1"/>
</dbReference>
<reference evidence="2" key="1">
    <citation type="submission" date="2022-11" db="EMBL/GenBank/DDBJ databases">
        <authorList>
            <person name="Scott C."/>
            <person name="Bruce N."/>
        </authorList>
    </citation>
    <scope>NUCLEOTIDE SEQUENCE</scope>
</reference>
<evidence type="ECO:0000313" key="2">
    <source>
        <dbReference type="EMBL" id="CAI4217187.1"/>
    </source>
</evidence>
<protein>
    <recommendedName>
        <fullName evidence="4">Tyrosine phosphatase</fullName>
    </recommendedName>
</protein>
<keyword evidence="1" id="KW-1133">Transmembrane helix</keyword>
<dbReference type="GO" id="GO:0016791">
    <property type="term" value="F:phosphatase activity"/>
    <property type="evidence" value="ECO:0007669"/>
    <property type="project" value="TreeGrafter"/>
</dbReference>
<proteinExistence type="predicted"/>
<name>A0A9P1H716_9PEZI</name>
<dbReference type="InterPro" id="IPR029021">
    <property type="entry name" value="Prot-tyrosine_phosphatase-like"/>
</dbReference>
<dbReference type="PANTHER" id="PTHR31126:SF48">
    <property type="entry name" value="INOSITOL PHOSPHATASE SIW14"/>
    <property type="match status" value="1"/>
</dbReference>